<evidence type="ECO:0000256" key="5">
    <source>
        <dbReference type="ARBA" id="ARBA00022679"/>
    </source>
</evidence>
<reference evidence="10 11" key="1">
    <citation type="submission" date="2018-12" db="EMBL/GenBank/DDBJ databases">
        <title>Glycomyces sp. YIM 121974 draft genome.</title>
        <authorList>
            <person name="Li Q."/>
        </authorList>
    </citation>
    <scope>NUCLEOTIDE SEQUENCE [LARGE SCALE GENOMIC DNA]</scope>
    <source>
        <strain evidence="10 11">YIM 121974</strain>
    </source>
</reference>
<keyword evidence="11" id="KW-1185">Reference proteome</keyword>
<dbReference type="PANTHER" id="PTHR10339">
    <property type="entry name" value="ADP-RIBOSYLTRANSFERASE"/>
    <property type="match status" value="1"/>
</dbReference>
<dbReference type="GO" id="GO:0003950">
    <property type="term" value="F:NAD+ poly-ADP-ribosyltransferase activity"/>
    <property type="evidence" value="ECO:0007669"/>
    <property type="project" value="TreeGrafter"/>
</dbReference>
<evidence type="ECO:0000256" key="6">
    <source>
        <dbReference type="ARBA" id="ARBA00022695"/>
    </source>
</evidence>
<evidence type="ECO:0000256" key="8">
    <source>
        <dbReference type="SAM" id="MobiDB-lite"/>
    </source>
</evidence>
<evidence type="ECO:0000256" key="4">
    <source>
        <dbReference type="ARBA" id="ARBA00022676"/>
    </source>
</evidence>
<dbReference type="Proteomes" id="UP000277256">
    <property type="component" value="Unassembled WGS sequence"/>
</dbReference>
<feature type="compositionally biased region" description="Gly residues" evidence="8">
    <location>
        <begin position="11"/>
        <end position="21"/>
    </location>
</feature>
<feature type="domain" description="ADP ribosyltransferase" evidence="9">
    <location>
        <begin position="82"/>
        <end position="238"/>
    </location>
</feature>
<keyword evidence="7" id="KW-0843">Virulence</keyword>
<evidence type="ECO:0000313" key="11">
    <source>
        <dbReference type="Proteomes" id="UP000277256"/>
    </source>
</evidence>
<dbReference type="GO" id="GO:0090729">
    <property type="term" value="F:toxin activity"/>
    <property type="evidence" value="ECO:0007669"/>
    <property type="project" value="UniProtKB-KW"/>
</dbReference>
<dbReference type="InterPro" id="IPR003540">
    <property type="entry name" value="ADP-ribosyltransferase"/>
</dbReference>
<evidence type="ECO:0000256" key="3">
    <source>
        <dbReference type="ARBA" id="ARBA00022656"/>
    </source>
</evidence>
<dbReference type="AlphaFoldDB" id="A0A426V384"/>
<organism evidence="10 11">
    <name type="scientific">Glycomyces terrestris</name>
    <dbReference type="NCBI Taxonomy" id="2493553"/>
    <lineage>
        <taxon>Bacteria</taxon>
        <taxon>Bacillati</taxon>
        <taxon>Actinomycetota</taxon>
        <taxon>Actinomycetes</taxon>
        <taxon>Glycomycetales</taxon>
        <taxon>Glycomycetaceae</taxon>
        <taxon>Glycomyces</taxon>
    </lineage>
</organism>
<comment type="caution">
    <text evidence="10">The sequence shown here is derived from an EMBL/GenBank/DDBJ whole genome shotgun (WGS) entry which is preliminary data.</text>
</comment>
<dbReference type="PANTHER" id="PTHR10339:SF25">
    <property type="entry name" value="SECRETED EXOENZYME S"/>
    <property type="match status" value="1"/>
</dbReference>
<evidence type="ECO:0000256" key="1">
    <source>
        <dbReference type="ARBA" id="ARBA00004613"/>
    </source>
</evidence>
<keyword evidence="5" id="KW-0808">Transferase</keyword>
<evidence type="ECO:0000313" key="10">
    <source>
        <dbReference type="EMBL" id="RRS01374.1"/>
    </source>
</evidence>
<dbReference type="OrthoDB" id="3194844at2"/>
<dbReference type="Pfam" id="PF03496">
    <property type="entry name" value="ADPrib_exo_Tox"/>
    <property type="match status" value="1"/>
</dbReference>
<feature type="region of interest" description="Disordered" evidence="8">
    <location>
        <begin position="1"/>
        <end position="88"/>
    </location>
</feature>
<dbReference type="SUPFAM" id="SSF56399">
    <property type="entry name" value="ADP-ribosylation"/>
    <property type="match status" value="1"/>
</dbReference>
<dbReference type="PROSITE" id="PS51996">
    <property type="entry name" value="TR_MART"/>
    <property type="match status" value="1"/>
</dbReference>
<dbReference type="GO" id="GO:0016779">
    <property type="term" value="F:nucleotidyltransferase activity"/>
    <property type="evidence" value="ECO:0007669"/>
    <property type="project" value="UniProtKB-KW"/>
</dbReference>
<keyword evidence="4" id="KW-0328">Glycosyltransferase</keyword>
<dbReference type="EMBL" id="RSEB01000001">
    <property type="protein sequence ID" value="RRS01374.1"/>
    <property type="molecule type" value="Genomic_DNA"/>
</dbReference>
<dbReference type="GO" id="GO:0005576">
    <property type="term" value="C:extracellular region"/>
    <property type="evidence" value="ECO:0007669"/>
    <property type="project" value="UniProtKB-SubCell"/>
</dbReference>
<comment type="subcellular location">
    <subcellularLocation>
        <location evidence="1">Secreted</location>
    </subcellularLocation>
</comment>
<gene>
    <name evidence="10" type="ORF">EIW28_00945</name>
</gene>
<feature type="compositionally biased region" description="Gly residues" evidence="8">
    <location>
        <begin position="65"/>
        <end position="74"/>
    </location>
</feature>
<accession>A0A426V384</accession>
<dbReference type="InterPro" id="IPR050999">
    <property type="entry name" value="ADP-ribosyltransferase_ARG"/>
</dbReference>
<evidence type="ECO:0000256" key="7">
    <source>
        <dbReference type="ARBA" id="ARBA00023026"/>
    </source>
</evidence>
<keyword evidence="6" id="KW-0548">Nucleotidyltransferase</keyword>
<keyword evidence="2" id="KW-0964">Secreted</keyword>
<evidence type="ECO:0000259" key="9">
    <source>
        <dbReference type="Pfam" id="PF03496"/>
    </source>
</evidence>
<name>A0A426V384_9ACTN</name>
<dbReference type="Gene3D" id="3.90.176.10">
    <property type="entry name" value="Toxin ADP-ribosyltransferase, Chain A, domain 1"/>
    <property type="match status" value="1"/>
</dbReference>
<evidence type="ECO:0000256" key="2">
    <source>
        <dbReference type="ARBA" id="ARBA00022525"/>
    </source>
</evidence>
<proteinExistence type="predicted"/>
<keyword evidence="3" id="KW-0800">Toxin</keyword>
<protein>
    <recommendedName>
        <fullName evidence="9">ADP ribosyltransferase domain-containing protein</fullName>
    </recommendedName>
</protein>
<sequence>MSPMVTTAARPGGGSGGGGSGENADDWPGGGRYDRDDPGGRGGAPSSTAEAQANAEAKVDALAVGGAGADGGAGETASSPTRPRLTEEDKRALHYYSTTEGADKLNRFLRGVDRYDEAGARSVQAKADTVSVALSHLPKHPGETYRGADFSKLPHVLDQYQPGKVVTEAAFTSTSTDPKIADSFQYDGDTLFIITGENGSDISKYSDYPESEVLYDKGTDFLVEDRYTDPKTGQTVITMTEVS</sequence>